<accession>A0A315WDA1</accession>
<feature type="region of interest" description="Disordered" evidence="1">
    <location>
        <begin position="1"/>
        <end position="29"/>
    </location>
</feature>
<evidence type="ECO:0000256" key="1">
    <source>
        <dbReference type="SAM" id="MobiDB-lite"/>
    </source>
</evidence>
<comment type="caution">
    <text evidence="2">The sequence shown here is derived from an EMBL/GenBank/DDBJ whole genome shotgun (WGS) entry which is preliminary data.</text>
</comment>
<reference evidence="2 3" key="1">
    <citation type="journal article" date="2018" name="G3 (Bethesda)">
        <title>A High-Quality Reference Genome for the Invasive Mosquitofish Gambusia affinis Using a Chicago Library.</title>
        <authorList>
            <person name="Hoffberg S.L."/>
            <person name="Troendle N.J."/>
            <person name="Glenn T.C."/>
            <person name="Mahmud O."/>
            <person name="Louha S."/>
            <person name="Chalopin D."/>
            <person name="Bennetzen J.L."/>
            <person name="Mauricio R."/>
        </authorList>
    </citation>
    <scope>NUCLEOTIDE SEQUENCE [LARGE SCALE GENOMIC DNA]</scope>
    <source>
        <strain evidence="2">NE01/NJP1002.9</strain>
        <tissue evidence="2">Muscle</tissue>
    </source>
</reference>
<dbReference type="EMBL" id="NHOQ01000034">
    <property type="protein sequence ID" value="PWA33730.1"/>
    <property type="molecule type" value="Genomic_DNA"/>
</dbReference>
<dbReference type="Proteomes" id="UP000250572">
    <property type="component" value="Unassembled WGS sequence"/>
</dbReference>
<evidence type="ECO:0000313" key="2">
    <source>
        <dbReference type="EMBL" id="PWA33730.1"/>
    </source>
</evidence>
<organism evidence="2 3">
    <name type="scientific">Gambusia affinis</name>
    <name type="common">Western mosquitofish</name>
    <name type="synonym">Heterandria affinis</name>
    <dbReference type="NCBI Taxonomy" id="33528"/>
    <lineage>
        <taxon>Eukaryota</taxon>
        <taxon>Metazoa</taxon>
        <taxon>Chordata</taxon>
        <taxon>Craniata</taxon>
        <taxon>Vertebrata</taxon>
        <taxon>Euteleostomi</taxon>
        <taxon>Actinopterygii</taxon>
        <taxon>Neopterygii</taxon>
        <taxon>Teleostei</taxon>
        <taxon>Neoteleostei</taxon>
        <taxon>Acanthomorphata</taxon>
        <taxon>Ovalentaria</taxon>
        <taxon>Atherinomorphae</taxon>
        <taxon>Cyprinodontiformes</taxon>
        <taxon>Poeciliidae</taxon>
        <taxon>Poeciliinae</taxon>
        <taxon>Gambusia</taxon>
    </lineage>
</organism>
<feature type="compositionally biased region" description="Basic and acidic residues" evidence="1">
    <location>
        <begin position="8"/>
        <end position="27"/>
    </location>
</feature>
<evidence type="ECO:0000313" key="3">
    <source>
        <dbReference type="Proteomes" id="UP000250572"/>
    </source>
</evidence>
<sequence length="89" mass="9589">MSTMMTDRPQESPEKTSNRNKICDDPHSSNVYMNDDMCGNVGYPSFSRLVFPIAARARQILSRGSISLSPASPPSPPLSVHPGLAVTGL</sequence>
<name>A0A315WDA1_GAMAF</name>
<protein>
    <submittedName>
        <fullName evidence="2">Uncharacterized protein</fullName>
    </submittedName>
</protein>
<keyword evidence="3" id="KW-1185">Reference proteome</keyword>
<proteinExistence type="predicted"/>
<gene>
    <name evidence="2" type="ORF">CCH79_00007566</name>
</gene>
<dbReference type="AlphaFoldDB" id="A0A315WDA1"/>
<feature type="region of interest" description="Disordered" evidence="1">
    <location>
        <begin position="66"/>
        <end position="89"/>
    </location>
</feature>